<feature type="region of interest" description="Disordered" evidence="1">
    <location>
        <begin position="58"/>
        <end position="82"/>
    </location>
</feature>
<dbReference type="EMBL" id="AEWX01000029">
    <property type="protein sequence ID" value="EGC19278.1"/>
    <property type="molecule type" value="Genomic_DNA"/>
</dbReference>
<evidence type="ECO:0000313" key="2">
    <source>
        <dbReference type="EMBL" id="EGC19278.1"/>
    </source>
</evidence>
<protein>
    <submittedName>
        <fullName evidence="2">Uncharacterized protein</fullName>
    </submittedName>
</protein>
<dbReference type="AlphaFoldDB" id="F0F9A4"/>
<gene>
    <name evidence="2" type="ORF">HMPREF9141_2171</name>
</gene>
<sequence length="82" mass="9206">MSLTLQQNQPFKVIQKGKGFRRLQLYALQGRANDFILQKPDSTCGSIVCKTGYKEADKTGFKENGRDNRKPAPASQRTVHHG</sequence>
<proteinExistence type="predicted"/>
<reference evidence="2 3" key="1">
    <citation type="submission" date="2011-01" db="EMBL/GenBank/DDBJ databases">
        <authorList>
            <person name="Muzny D."/>
            <person name="Qin X."/>
            <person name="Deng J."/>
            <person name="Jiang H."/>
            <person name="Liu Y."/>
            <person name="Qu J."/>
            <person name="Song X.-Z."/>
            <person name="Zhang L."/>
            <person name="Thornton R."/>
            <person name="Coyle M."/>
            <person name="Francisco L."/>
            <person name="Jackson L."/>
            <person name="Javaid M."/>
            <person name="Korchina V."/>
            <person name="Kovar C."/>
            <person name="Mata R."/>
            <person name="Mathew T."/>
            <person name="Ngo R."/>
            <person name="Nguyen L."/>
            <person name="Nguyen N."/>
            <person name="Okwuonu G."/>
            <person name="Ongeri F."/>
            <person name="Pham C."/>
            <person name="Simmons D."/>
            <person name="Wilczek-Boney K."/>
            <person name="Hale W."/>
            <person name="Jakkamsetti A."/>
            <person name="Pham P."/>
            <person name="Ruth R."/>
            <person name="San Lucas F."/>
            <person name="Warren J."/>
            <person name="Zhang J."/>
            <person name="Zhao Z."/>
            <person name="Zhou C."/>
            <person name="Zhu D."/>
            <person name="Lee S."/>
            <person name="Bess C."/>
            <person name="Blankenburg K."/>
            <person name="Forbes L."/>
            <person name="Fu Q."/>
            <person name="Gubbala S."/>
            <person name="Hirani K."/>
            <person name="Jayaseelan J.C."/>
            <person name="Lara F."/>
            <person name="Munidasa M."/>
            <person name="Palculict T."/>
            <person name="Patil S."/>
            <person name="Pu L.-L."/>
            <person name="Saada N."/>
            <person name="Tang L."/>
            <person name="Weissenberger G."/>
            <person name="Zhu Y."/>
            <person name="Hemphill L."/>
            <person name="Shang Y."/>
            <person name="Youmans B."/>
            <person name="Ayvaz T."/>
            <person name="Ross M."/>
            <person name="Santibanez J."/>
            <person name="Aqrawi P."/>
            <person name="Gross S."/>
            <person name="Joshi V."/>
            <person name="Fowler G."/>
            <person name="Nazareth L."/>
            <person name="Reid J."/>
            <person name="Worley K."/>
            <person name="Petrosino J."/>
            <person name="Highlander S."/>
            <person name="Gibbs R."/>
        </authorList>
    </citation>
    <scope>NUCLEOTIDE SEQUENCE [LARGE SCALE GENOMIC DNA]</scope>
    <source>
        <strain evidence="2 3">DSM 16608</strain>
    </source>
</reference>
<keyword evidence="3" id="KW-1185">Reference proteome</keyword>
<dbReference type="HOGENOM" id="CLU_2555462_0_0_10"/>
<dbReference type="STRING" id="888743.HMPREF9141_2171"/>
<feature type="compositionally biased region" description="Basic and acidic residues" evidence="1">
    <location>
        <begin position="58"/>
        <end position="70"/>
    </location>
</feature>
<organism evidence="2 3">
    <name type="scientific">Prevotella multiformis DSM 16608</name>
    <dbReference type="NCBI Taxonomy" id="888743"/>
    <lineage>
        <taxon>Bacteria</taxon>
        <taxon>Pseudomonadati</taxon>
        <taxon>Bacteroidota</taxon>
        <taxon>Bacteroidia</taxon>
        <taxon>Bacteroidales</taxon>
        <taxon>Prevotellaceae</taxon>
        <taxon>Prevotella</taxon>
    </lineage>
</organism>
<dbReference type="Proteomes" id="UP000005697">
    <property type="component" value="Unassembled WGS sequence"/>
</dbReference>
<accession>F0F9A4</accession>
<name>F0F9A4_9BACT</name>
<evidence type="ECO:0000256" key="1">
    <source>
        <dbReference type="SAM" id="MobiDB-lite"/>
    </source>
</evidence>
<evidence type="ECO:0000313" key="3">
    <source>
        <dbReference type="Proteomes" id="UP000005697"/>
    </source>
</evidence>
<comment type="caution">
    <text evidence="2">The sequence shown here is derived from an EMBL/GenBank/DDBJ whole genome shotgun (WGS) entry which is preliminary data.</text>
</comment>